<reference evidence="1 2" key="1">
    <citation type="submission" date="2014-04" db="EMBL/GenBank/DDBJ databases">
        <title>Genome evolution of avian class.</title>
        <authorList>
            <person name="Zhang G."/>
            <person name="Li C."/>
        </authorList>
    </citation>
    <scope>NUCLEOTIDE SEQUENCE [LARGE SCALE GENOMIC DNA]</scope>
    <source>
        <strain evidence="1">BGI_N302</strain>
    </source>
</reference>
<evidence type="ECO:0000313" key="2">
    <source>
        <dbReference type="Proteomes" id="UP000052976"/>
    </source>
</evidence>
<gene>
    <name evidence="1" type="ORF">N302_15638</name>
</gene>
<dbReference type="STRING" id="85066.A0A091E2U1"/>
<proteinExistence type="predicted"/>
<feature type="non-terminal residue" evidence="1">
    <location>
        <position position="112"/>
    </location>
</feature>
<dbReference type="EMBL" id="KK717777">
    <property type="protein sequence ID" value="KFO52548.1"/>
    <property type="molecule type" value="Genomic_DNA"/>
</dbReference>
<accession>A0A091E2U1</accession>
<dbReference type="Proteomes" id="UP000052976">
    <property type="component" value="Unassembled WGS sequence"/>
</dbReference>
<protein>
    <submittedName>
        <fullName evidence="1">Uncharacterized protein</fullName>
    </submittedName>
</protein>
<organism evidence="1 2">
    <name type="scientific">Corvus brachyrhynchos</name>
    <name type="common">American crow</name>
    <dbReference type="NCBI Taxonomy" id="85066"/>
    <lineage>
        <taxon>Eukaryota</taxon>
        <taxon>Metazoa</taxon>
        <taxon>Chordata</taxon>
        <taxon>Craniata</taxon>
        <taxon>Vertebrata</taxon>
        <taxon>Euteleostomi</taxon>
        <taxon>Archelosauria</taxon>
        <taxon>Archosauria</taxon>
        <taxon>Dinosauria</taxon>
        <taxon>Saurischia</taxon>
        <taxon>Theropoda</taxon>
        <taxon>Coelurosauria</taxon>
        <taxon>Aves</taxon>
        <taxon>Neognathae</taxon>
        <taxon>Neoaves</taxon>
        <taxon>Telluraves</taxon>
        <taxon>Australaves</taxon>
        <taxon>Passeriformes</taxon>
        <taxon>Corvoidea</taxon>
        <taxon>Corvidae</taxon>
        <taxon>Corvus</taxon>
    </lineage>
</organism>
<name>A0A091E2U1_CORBR</name>
<dbReference type="AlphaFoldDB" id="A0A091E2U1"/>
<evidence type="ECO:0000313" key="1">
    <source>
        <dbReference type="EMBL" id="KFO52548.1"/>
    </source>
</evidence>
<feature type="non-terminal residue" evidence="1">
    <location>
        <position position="1"/>
    </location>
</feature>
<keyword evidence="2" id="KW-1185">Reference proteome</keyword>
<sequence length="112" mass="11557">VDAPVPDEVGVLLEALPAVGAAEGPLLCVNPLVQEETGAGLKPLPTLRKTRRASLPCGSFGGRSGWSWRAGALSEALPIFPTLRGPFPSVDHLVVDQVGACPEALPTLQALV</sequence>
<dbReference type="PANTHER" id="PTHR33426:SF45">
    <property type="entry name" value="IMMUNODEFICIENCY LENTIVIRAL MATRIX N-TERMINAL DOMAIN-CONTAINING PROTEIN-RELATED"/>
    <property type="match status" value="1"/>
</dbReference>
<dbReference type="PANTHER" id="PTHR33426">
    <property type="entry name" value="C2H2-TYPE DOMAIN-CONTAINING PROTEIN"/>
    <property type="match status" value="1"/>
</dbReference>